<dbReference type="Gene3D" id="3.40.50.150">
    <property type="entry name" value="Vaccinia Virus protein VP39"/>
    <property type="match status" value="1"/>
</dbReference>
<keyword evidence="2" id="KW-1185">Reference proteome</keyword>
<organism evidence="1 2">
    <name type="scientific">Phtheirospermum japonicum</name>
    <dbReference type="NCBI Taxonomy" id="374723"/>
    <lineage>
        <taxon>Eukaryota</taxon>
        <taxon>Viridiplantae</taxon>
        <taxon>Streptophyta</taxon>
        <taxon>Embryophyta</taxon>
        <taxon>Tracheophyta</taxon>
        <taxon>Spermatophyta</taxon>
        <taxon>Magnoliopsida</taxon>
        <taxon>eudicotyledons</taxon>
        <taxon>Gunneridae</taxon>
        <taxon>Pentapetalae</taxon>
        <taxon>asterids</taxon>
        <taxon>lamiids</taxon>
        <taxon>Lamiales</taxon>
        <taxon>Orobanchaceae</taxon>
        <taxon>Orobanchaceae incertae sedis</taxon>
        <taxon>Phtheirospermum</taxon>
    </lineage>
</organism>
<evidence type="ECO:0000313" key="1">
    <source>
        <dbReference type="EMBL" id="GFP81811.1"/>
    </source>
</evidence>
<protein>
    <submittedName>
        <fullName evidence="1">Uncharacterized protein</fullName>
    </submittedName>
</protein>
<comment type="caution">
    <text evidence="1">The sequence shown here is derived from an EMBL/GenBank/DDBJ whole genome shotgun (WGS) entry which is preliminary data.</text>
</comment>
<dbReference type="PANTHER" id="PTHR33593">
    <property type="entry name" value="DUF1442 FAMILY PROTEIN"/>
    <property type="match status" value="1"/>
</dbReference>
<reference evidence="1" key="1">
    <citation type="submission" date="2020-07" db="EMBL/GenBank/DDBJ databases">
        <title>Ethylene signaling mediates host invasion by parasitic plants.</title>
        <authorList>
            <person name="Yoshida S."/>
        </authorList>
    </citation>
    <scope>NUCLEOTIDE SEQUENCE</scope>
    <source>
        <strain evidence="1">Okayama</strain>
    </source>
</reference>
<dbReference type="AlphaFoldDB" id="A0A830BID5"/>
<dbReference type="Pfam" id="PF07279">
    <property type="entry name" value="DUF1442"/>
    <property type="match status" value="1"/>
</dbReference>
<evidence type="ECO:0000313" key="2">
    <source>
        <dbReference type="Proteomes" id="UP000653305"/>
    </source>
</evidence>
<proteinExistence type="predicted"/>
<dbReference type="PANTHER" id="PTHR33593:SF2">
    <property type="entry name" value="ANKYRIN REPEAT_KH DOMAIN PROTEIN (DUF1442)"/>
    <property type="match status" value="1"/>
</dbReference>
<dbReference type="InterPro" id="IPR009902">
    <property type="entry name" value="DUF1442"/>
</dbReference>
<dbReference type="OrthoDB" id="685237at2759"/>
<dbReference type="InterPro" id="IPR029063">
    <property type="entry name" value="SAM-dependent_MTases_sf"/>
</dbReference>
<dbReference type="Proteomes" id="UP000653305">
    <property type="component" value="Unassembled WGS sequence"/>
</dbReference>
<dbReference type="EMBL" id="BMAC01000034">
    <property type="protein sequence ID" value="GFP81811.1"/>
    <property type="molecule type" value="Genomic_DNA"/>
</dbReference>
<sequence>MKLVWSPETASKAYIDTVKSCEIFKESGVAEFVSALAAGWNAQLVVETWSQGGPTAASVGLAVATSHTGGRHICVVPDEDSKSAYVESMRKHGQSAVDDDIIVGPQEKAMEGLEGIDFLVVDCRRNDFARMLSVAKLGQRGAVLICKNASWRAASDFRWHSVLGGKSRIVRSVFLPVGKGLDIAHVGARCGGSVDGKGPSRWVKHVDQESGEEFVIRK</sequence>
<name>A0A830BID5_9LAMI</name>
<gene>
    <name evidence="1" type="ORF">PHJA_000324400</name>
</gene>
<accession>A0A830BID5</accession>